<feature type="compositionally biased region" description="Basic and acidic residues" evidence="1">
    <location>
        <begin position="28"/>
        <end position="43"/>
    </location>
</feature>
<organism evidence="2 3">
    <name type="scientific">Pseudocercospora fuligena</name>
    <dbReference type="NCBI Taxonomy" id="685502"/>
    <lineage>
        <taxon>Eukaryota</taxon>
        <taxon>Fungi</taxon>
        <taxon>Dikarya</taxon>
        <taxon>Ascomycota</taxon>
        <taxon>Pezizomycotina</taxon>
        <taxon>Dothideomycetes</taxon>
        <taxon>Dothideomycetidae</taxon>
        <taxon>Mycosphaerellales</taxon>
        <taxon>Mycosphaerellaceae</taxon>
        <taxon>Pseudocercospora</taxon>
    </lineage>
</organism>
<sequence>MKKLGAALQEVNEIFDTPTPATEVDNPMAHDLRGDGRGLRSPDLRPQNSCERSRSEDKRQSGLTSTPFISSLALVSLPDSAIGTLEAESKMNNGHINVVQSLDGTRTPAAARPLLRRSTSDALRASQQKLRQLQDSTAVTERPATPNLISPTPVRRSRSSTYTTFCNEEREPQKDRSSTYLPHPSHDAPPPNPQHSPSVLGRHQPIRPPPPHRTPSHEVRQRESALQAELESLRGQLSTHEQRGEREMVAVNFALNRIAEQQNNQMHVQQMLLEKLAGMDLQATQGIQEYAAAHQDDEEGKHSKNVLEAEQGVFLKEESGLGWTAKAEREAAEASKVKEDEIITAEVEKEWSSRTLEG</sequence>
<reference evidence="2" key="1">
    <citation type="submission" date="2020-04" db="EMBL/GenBank/DDBJ databases">
        <title>Draft genome resource of the tomato pathogen Pseudocercospora fuligena.</title>
        <authorList>
            <person name="Zaccaron A."/>
        </authorList>
    </citation>
    <scope>NUCLEOTIDE SEQUENCE</scope>
    <source>
        <strain evidence="2">PF001</strain>
    </source>
</reference>
<keyword evidence="3" id="KW-1185">Reference proteome</keyword>
<feature type="compositionally biased region" description="Polar residues" evidence="1">
    <location>
        <begin position="125"/>
        <end position="139"/>
    </location>
</feature>
<dbReference type="Proteomes" id="UP000660729">
    <property type="component" value="Unassembled WGS sequence"/>
</dbReference>
<feature type="compositionally biased region" description="Basic and acidic residues" evidence="1">
    <location>
        <begin position="167"/>
        <end position="177"/>
    </location>
</feature>
<evidence type="ECO:0000313" key="3">
    <source>
        <dbReference type="Proteomes" id="UP000660729"/>
    </source>
</evidence>
<feature type="region of interest" description="Disordered" evidence="1">
    <location>
        <begin position="113"/>
        <end position="227"/>
    </location>
</feature>
<feature type="compositionally biased region" description="Basic and acidic residues" evidence="1">
    <location>
        <begin position="51"/>
        <end position="60"/>
    </location>
</feature>
<name>A0A8H6VGJ8_9PEZI</name>
<proteinExistence type="predicted"/>
<protein>
    <submittedName>
        <fullName evidence="2">Uncharacterized protein</fullName>
    </submittedName>
</protein>
<accession>A0A8H6VGJ8</accession>
<dbReference type="EMBL" id="JABCIY010000168">
    <property type="protein sequence ID" value="KAF7190660.1"/>
    <property type="molecule type" value="Genomic_DNA"/>
</dbReference>
<dbReference type="AlphaFoldDB" id="A0A8H6VGJ8"/>
<comment type="caution">
    <text evidence="2">The sequence shown here is derived from an EMBL/GenBank/DDBJ whole genome shotgun (WGS) entry which is preliminary data.</text>
</comment>
<dbReference type="OrthoDB" id="10662757at2759"/>
<feature type="region of interest" description="Disordered" evidence="1">
    <location>
        <begin position="1"/>
        <end position="67"/>
    </location>
</feature>
<evidence type="ECO:0000313" key="2">
    <source>
        <dbReference type="EMBL" id="KAF7190660.1"/>
    </source>
</evidence>
<gene>
    <name evidence="2" type="ORF">HII31_07819</name>
</gene>
<evidence type="ECO:0000256" key="1">
    <source>
        <dbReference type="SAM" id="MobiDB-lite"/>
    </source>
</evidence>